<protein>
    <submittedName>
        <fullName evidence="2">Uncharacterized protein</fullName>
    </submittedName>
</protein>
<evidence type="ECO:0000256" key="1">
    <source>
        <dbReference type="SAM" id="Coils"/>
    </source>
</evidence>
<feature type="coiled-coil region" evidence="1">
    <location>
        <begin position="107"/>
        <end position="134"/>
    </location>
</feature>
<reference evidence="2" key="1">
    <citation type="journal article" date="2019" name="Sci. Rep.">
        <title>Draft genome of Tanacetum cinerariifolium, the natural source of mosquito coil.</title>
        <authorList>
            <person name="Yamashiro T."/>
            <person name="Shiraishi A."/>
            <person name="Satake H."/>
            <person name="Nakayama K."/>
        </authorList>
    </citation>
    <scope>NUCLEOTIDE SEQUENCE</scope>
</reference>
<dbReference type="AlphaFoldDB" id="A0A6L2M2C7"/>
<name>A0A6L2M2C7_TANCI</name>
<keyword evidence="1" id="KW-0175">Coiled coil</keyword>
<sequence length="136" mass="15789">MYIFDAMVKNLDSPNKFCLYPRFCQVFINNQVAQLRHHTKQYASHFHRKKVFANLKRVGKDFSEHVAKEETKHVAEESMLKETVAAEPVPIYTESNDLILGEDRLHLNALMELCKKLQQQVDELKVSKATQAKESI</sequence>
<proteinExistence type="predicted"/>
<organism evidence="2">
    <name type="scientific">Tanacetum cinerariifolium</name>
    <name type="common">Dalmatian daisy</name>
    <name type="synonym">Chrysanthemum cinerariifolium</name>
    <dbReference type="NCBI Taxonomy" id="118510"/>
    <lineage>
        <taxon>Eukaryota</taxon>
        <taxon>Viridiplantae</taxon>
        <taxon>Streptophyta</taxon>
        <taxon>Embryophyta</taxon>
        <taxon>Tracheophyta</taxon>
        <taxon>Spermatophyta</taxon>
        <taxon>Magnoliopsida</taxon>
        <taxon>eudicotyledons</taxon>
        <taxon>Gunneridae</taxon>
        <taxon>Pentapetalae</taxon>
        <taxon>asterids</taxon>
        <taxon>campanulids</taxon>
        <taxon>Asterales</taxon>
        <taxon>Asteraceae</taxon>
        <taxon>Asteroideae</taxon>
        <taxon>Anthemideae</taxon>
        <taxon>Anthemidinae</taxon>
        <taxon>Tanacetum</taxon>
    </lineage>
</organism>
<gene>
    <name evidence="2" type="ORF">Tci_039577</name>
</gene>
<evidence type="ECO:0000313" key="2">
    <source>
        <dbReference type="EMBL" id="GEU67599.1"/>
    </source>
</evidence>
<accession>A0A6L2M2C7</accession>
<dbReference type="EMBL" id="BKCJ010005596">
    <property type="protein sequence ID" value="GEU67599.1"/>
    <property type="molecule type" value="Genomic_DNA"/>
</dbReference>
<comment type="caution">
    <text evidence="2">The sequence shown here is derived from an EMBL/GenBank/DDBJ whole genome shotgun (WGS) entry which is preliminary data.</text>
</comment>